<sequence length="73" mass="8779">MRPRTNKHPQTPFCTHHFRSNIISCNEKFYTIFMNFKTKFKIFSLKSPPPKTIRLNRIKILSLDPLPHRKRSP</sequence>
<dbReference type="EMBL" id="MUPB01000195">
    <property type="protein sequence ID" value="OOQ14312.1"/>
    <property type="molecule type" value="Genomic_DNA"/>
</dbReference>
<evidence type="ECO:0000313" key="1">
    <source>
        <dbReference type="EMBL" id="OOQ14312.1"/>
    </source>
</evidence>
<comment type="caution">
    <text evidence="1">The sequence shown here is derived from an EMBL/GenBank/DDBJ whole genome shotgun (WGS) entry which is preliminary data.</text>
</comment>
<protein>
    <submittedName>
        <fullName evidence="1">Uncharacterized protein</fullName>
    </submittedName>
</protein>
<name>A0ABD6QUQ8_HELPX</name>
<proteinExistence type="predicted"/>
<evidence type="ECO:0000313" key="2">
    <source>
        <dbReference type="Proteomes" id="UP000318633"/>
    </source>
</evidence>
<dbReference type="Proteomes" id="UP000318633">
    <property type="component" value="Unassembled WGS sequence"/>
</dbReference>
<accession>A0ABD6QUQ8</accession>
<reference evidence="1 2" key="1">
    <citation type="journal article" date="2017" name="Front. Cell. Infect. Microbiol.">
        <title>Whole Genome Sequence and Phylogenetic Analysis Show Helicobacter pylori Strains from Latin America Have Followed a Unique Evolution Pathway.</title>
        <authorList>
            <person name="Munoz-Ramirez Z.Y."/>
            <person name="Mendez-Tenorio A."/>
            <person name="Kato I."/>
            <person name="Bravo M.M."/>
            <person name="Rizzato C."/>
            <person name="Thorell K."/>
            <person name="Torres R.C."/>
            <person name="Aviles-Jimenez F."/>
            <person name="Camorlinga M."/>
            <person name="Canzian F."/>
            <person name="Torres J."/>
        </authorList>
    </citation>
    <scope>NUCLEOTIDE SEQUENCE [LARGE SCALE GENOMIC DNA]</scope>
    <source>
        <strain evidence="1 2">CG22371</strain>
    </source>
</reference>
<dbReference type="AlphaFoldDB" id="A0ABD6QUQ8"/>
<organism evidence="1 2">
    <name type="scientific">Helicobacter pylori</name>
    <name type="common">Campylobacter pylori</name>
    <dbReference type="NCBI Taxonomy" id="210"/>
    <lineage>
        <taxon>Bacteria</taxon>
        <taxon>Pseudomonadati</taxon>
        <taxon>Campylobacterota</taxon>
        <taxon>Epsilonproteobacteria</taxon>
        <taxon>Campylobacterales</taxon>
        <taxon>Helicobacteraceae</taxon>
        <taxon>Helicobacter</taxon>
    </lineage>
</organism>
<gene>
    <name evidence="1" type="ORF">B0X56_08955</name>
</gene>